<feature type="signal peptide" evidence="1">
    <location>
        <begin position="1"/>
        <end position="19"/>
    </location>
</feature>
<dbReference type="InterPro" id="IPR029226">
    <property type="entry name" value="Ecp2-like"/>
</dbReference>
<proteinExistence type="predicted"/>
<feature type="chain" id="PRO_5047444493" description="Ecp2 effector protein-like domain-containing protein" evidence="1">
    <location>
        <begin position="20"/>
        <end position="216"/>
    </location>
</feature>
<accession>A0ABR1W6X8</accession>
<dbReference type="Proteomes" id="UP001480595">
    <property type="component" value="Unassembled WGS sequence"/>
</dbReference>
<gene>
    <name evidence="3" type="ORF">PG994_002624</name>
</gene>
<name>A0ABR1W6X8_9PEZI</name>
<reference evidence="3 4" key="1">
    <citation type="submission" date="2023-01" db="EMBL/GenBank/DDBJ databases">
        <title>Analysis of 21 Apiospora genomes using comparative genomics revels a genus with tremendous synthesis potential of carbohydrate active enzymes and secondary metabolites.</title>
        <authorList>
            <person name="Sorensen T."/>
        </authorList>
    </citation>
    <scope>NUCLEOTIDE SEQUENCE [LARGE SCALE GENOMIC DNA]</scope>
    <source>
        <strain evidence="3 4">CBS 135458</strain>
    </source>
</reference>
<evidence type="ECO:0000256" key="1">
    <source>
        <dbReference type="SAM" id="SignalP"/>
    </source>
</evidence>
<dbReference type="Pfam" id="PF14856">
    <property type="entry name" value="Hce2"/>
    <property type="match status" value="1"/>
</dbReference>
<evidence type="ECO:0000313" key="4">
    <source>
        <dbReference type="Proteomes" id="UP001480595"/>
    </source>
</evidence>
<organism evidence="3 4">
    <name type="scientific">Apiospora phragmitis</name>
    <dbReference type="NCBI Taxonomy" id="2905665"/>
    <lineage>
        <taxon>Eukaryota</taxon>
        <taxon>Fungi</taxon>
        <taxon>Dikarya</taxon>
        <taxon>Ascomycota</taxon>
        <taxon>Pezizomycotina</taxon>
        <taxon>Sordariomycetes</taxon>
        <taxon>Xylariomycetidae</taxon>
        <taxon>Amphisphaeriales</taxon>
        <taxon>Apiosporaceae</taxon>
        <taxon>Apiospora</taxon>
    </lineage>
</organism>
<comment type="caution">
    <text evidence="3">The sequence shown here is derived from an EMBL/GenBank/DDBJ whole genome shotgun (WGS) entry which is preliminary data.</text>
</comment>
<dbReference type="GeneID" id="92087096"/>
<sequence length="216" mass="23455">MYIFALLVTLLFAALHAHGVAIPAKALRDSDDMPVNPKVTVTFITANGTRINGTPVAKVGTRLDGTPAAKVPQVNFVHTATTQSLCQRSEYKPKDLSTIFPPLTGNRADICRQLADFVTNSYFGYWDTWDYDNVSVILYSVGDCAFYVSGVSIRGSDGHVWIDNQDVGDAATVAINAFGHDGVVAAAGLFECDQPSGPNQIAWFLEKNFGYTQMPR</sequence>
<feature type="domain" description="Ecp2 effector protein-like" evidence="2">
    <location>
        <begin position="108"/>
        <end position="192"/>
    </location>
</feature>
<keyword evidence="1" id="KW-0732">Signal</keyword>
<keyword evidence="4" id="KW-1185">Reference proteome</keyword>
<evidence type="ECO:0000313" key="3">
    <source>
        <dbReference type="EMBL" id="KAK8078817.1"/>
    </source>
</evidence>
<dbReference type="EMBL" id="JAQQWL010000003">
    <property type="protein sequence ID" value="KAK8078817.1"/>
    <property type="molecule type" value="Genomic_DNA"/>
</dbReference>
<dbReference type="RefSeq" id="XP_066719888.1">
    <property type="nucleotide sequence ID" value="XM_066854033.1"/>
</dbReference>
<evidence type="ECO:0000259" key="2">
    <source>
        <dbReference type="Pfam" id="PF14856"/>
    </source>
</evidence>
<protein>
    <recommendedName>
        <fullName evidence="2">Ecp2 effector protein-like domain-containing protein</fullName>
    </recommendedName>
</protein>